<keyword evidence="2" id="KW-1185">Reference proteome</keyword>
<keyword evidence="1" id="KW-0032">Aminotransferase</keyword>
<name>A0ACB9TFF0_HOLOL</name>
<proteinExistence type="predicted"/>
<reference evidence="1" key="1">
    <citation type="submission" date="2022-04" db="EMBL/GenBank/DDBJ databases">
        <title>Chromosome-scale genome assembly of Holotrichia oblita Faldermann.</title>
        <authorList>
            <person name="Rongchong L."/>
        </authorList>
    </citation>
    <scope>NUCLEOTIDE SEQUENCE</scope>
    <source>
        <strain evidence="1">81SQS9</strain>
    </source>
</reference>
<organism evidence="1 2">
    <name type="scientific">Holotrichia oblita</name>
    <name type="common">Chafer beetle</name>
    <dbReference type="NCBI Taxonomy" id="644536"/>
    <lineage>
        <taxon>Eukaryota</taxon>
        <taxon>Metazoa</taxon>
        <taxon>Ecdysozoa</taxon>
        <taxon>Arthropoda</taxon>
        <taxon>Hexapoda</taxon>
        <taxon>Insecta</taxon>
        <taxon>Pterygota</taxon>
        <taxon>Neoptera</taxon>
        <taxon>Endopterygota</taxon>
        <taxon>Coleoptera</taxon>
        <taxon>Polyphaga</taxon>
        <taxon>Scarabaeiformia</taxon>
        <taxon>Scarabaeidae</taxon>
        <taxon>Melolonthinae</taxon>
        <taxon>Holotrichia</taxon>
    </lineage>
</organism>
<evidence type="ECO:0000313" key="1">
    <source>
        <dbReference type="EMBL" id="KAI4465521.1"/>
    </source>
</evidence>
<evidence type="ECO:0000313" key="2">
    <source>
        <dbReference type="Proteomes" id="UP001056778"/>
    </source>
</evidence>
<dbReference type="Proteomes" id="UP001056778">
    <property type="component" value="Chromosome 3"/>
</dbReference>
<accession>A0ACB9TFF0</accession>
<protein>
    <submittedName>
        <fullName evidence="1">Aspartate aminotransferase</fullName>
    </submittedName>
</protein>
<comment type="caution">
    <text evidence="1">The sequence shown here is derived from an EMBL/GenBank/DDBJ whole genome shotgun (WGS) entry which is preliminary data.</text>
</comment>
<dbReference type="EMBL" id="CM043017">
    <property type="protein sequence ID" value="KAI4465521.1"/>
    <property type="molecule type" value="Genomic_DNA"/>
</dbReference>
<sequence>MTVLTLVKAPDKSIFLFHGCAHNPTGVDPSHVQWDEISALCKKKNALCFFDLAYQGFASGDDESDAYSLRKFVKDGHLVMLAQSFAKNMGLYGERIGAVHVLTENTDQCTKVLSQIKILVRSQYSSPPVSGARIVTKVLEDPVLKNDWRKEFKQMADRMKGARVALRTNLKKEGSTKNWDHISNQIGMFCFTGLTPQQVNFCIIEHNPPLNYTRYPKLPK</sequence>
<keyword evidence="1" id="KW-0808">Transferase</keyword>
<gene>
    <name evidence="1" type="ORF">MML48_3g00005371</name>
</gene>